<evidence type="ECO:0000313" key="3">
    <source>
        <dbReference type="Proteomes" id="UP000321816"/>
    </source>
</evidence>
<feature type="compositionally biased region" description="Basic and acidic residues" evidence="1">
    <location>
        <begin position="175"/>
        <end position="192"/>
    </location>
</feature>
<dbReference type="PROSITE" id="PS51257">
    <property type="entry name" value="PROKAR_LIPOPROTEIN"/>
    <property type="match status" value="1"/>
</dbReference>
<dbReference type="EMBL" id="CP144914">
    <property type="protein sequence ID" value="WWD79710.1"/>
    <property type="molecule type" value="Genomic_DNA"/>
</dbReference>
<dbReference type="OrthoDB" id="9794377at2"/>
<reference evidence="2 3" key="1">
    <citation type="submission" date="2024-01" db="EMBL/GenBank/DDBJ databases">
        <title>Complete Genome Sequence of Alkalicoccus halolimnae BZ-SZ-XJ29T, a Moderately Halophilic Bacterium Isolated from a Salt Lake.</title>
        <authorList>
            <person name="Zhao B."/>
        </authorList>
    </citation>
    <scope>NUCLEOTIDE SEQUENCE [LARGE SCALE GENOMIC DNA]</scope>
    <source>
        <strain evidence="2 3">BZ-SZ-XJ29</strain>
    </source>
</reference>
<dbReference type="RefSeq" id="WP_147803627.1">
    <property type="nucleotide sequence ID" value="NZ_CP144914.1"/>
</dbReference>
<name>A0A5C7FGR3_9BACI</name>
<protein>
    <submittedName>
        <fullName evidence="2">Uncharacterized protein</fullName>
    </submittedName>
</protein>
<dbReference type="KEGG" id="ahal:FTX54_015140"/>
<feature type="region of interest" description="Disordered" evidence="1">
    <location>
        <begin position="21"/>
        <end position="60"/>
    </location>
</feature>
<dbReference type="Proteomes" id="UP000321816">
    <property type="component" value="Chromosome"/>
</dbReference>
<organism evidence="2 3">
    <name type="scientific">Alkalicoccus halolimnae</name>
    <dbReference type="NCBI Taxonomy" id="1667239"/>
    <lineage>
        <taxon>Bacteria</taxon>
        <taxon>Bacillati</taxon>
        <taxon>Bacillota</taxon>
        <taxon>Bacilli</taxon>
        <taxon>Bacillales</taxon>
        <taxon>Bacillaceae</taxon>
        <taxon>Alkalicoccus</taxon>
    </lineage>
</organism>
<accession>A0A5C7FGR3</accession>
<evidence type="ECO:0000256" key="1">
    <source>
        <dbReference type="SAM" id="MobiDB-lite"/>
    </source>
</evidence>
<evidence type="ECO:0000313" key="2">
    <source>
        <dbReference type="EMBL" id="WWD79710.1"/>
    </source>
</evidence>
<sequence length="259" mass="30223">MKKKFMLSVVTVIMITGCSAEMEESVEANDSSKEKSSEVDSGESKTSNIMEEDEDIEEPTEEEYLEELTRLVEQKQYFSFFNNLIEKPIKEEEFIKPVIELTEKAFEDSVDFYKSNLAGRLRVRFLDLPDDYREKLPELKELFGDKDDPILNEEIEEETINNLESMMEGNDHKKEYEKNKNEKNEEVEKPEYKPVPSIGMSTEQVLNSSWGTPQSRNITETTYGTREQWVYGVGNYLYFDDGVLTSISSKKDEEEIEKW</sequence>
<proteinExistence type="predicted"/>
<feature type="region of interest" description="Disordered" evidence="1">
    <location>
        <begin position="175"/>
        <end position="197"/>
    </location>
</feature>
<feature type="compositionally biased region" description="Acidic residues" evidence="1">
    <location>
        <begin position="50"/>
        <end position="60"/>
    </location>
</feature>
<dbReference type="AlphaFoldDB" id="A0A5C7FGR3"/>
<keyword evidence="3" id="KW-1185">Reference proteome</keyword>
<gene>
    <name evidence="2" type="ORF">FTX54_015140</name>
</gene>